<dbReference type="Gene3D" id="3.30.300.20">
    <property type="match status" value="1"/>
</dbReference>
<dbReference type="InterPro" id="IPR009019">
    <property type="entry name" value="KH_sf_prok-type"/>
</dbReference>
<sequence>MKKLIKYLLEEAMGIKDADIEEVEENGKVTLTINVSPELIGLVIGKGGKTIKAIQSLARIRGKLEKRIVFVNVSESTSKSQ</sequence>
<protein>
    <submittedName>
        <fullName evidence="2">Uncharacterized protein</fullName>
    </submittedName>
</protein>
<dbReference type="PROSITE" id="PS50084">
    <property type="entry name" value="KH_TYPE_1"/>
    <property type="match status" value="1"/>
</dbReference>
<evidence type="ECO:0000256" key="1">
    <source>
        <dbReference type="PROSITE-ProRule" id="PRU00117"/>
    </source>
</evidence>
<evidence type="ECO:0000313" key="3">
    <source>
        <dbReference type="Proteomes" id="UP000177169"/>
    </source>
</evidence>
<comment type="caution">
    <text evidence="2">The sequence shown here is derived from an EMBL/GenBank/DDBJ whole genome shotgun (WGS) entry which is preliminary data.</text>
</comment>
<dbReference type="InterPro" id="IPR015946">
    <property type="entry name" value="KH_dom-like_a/b"/>
</dbReference>
<dbReference type="SUPFAM" id="SSF54814">
    <property type="entry name" value="Prokaryotic type KH domain (KH-domain type II)"/>
    <property type="match status" value="1"/>
</dbReference>
<dbReference type="EMBL" id="MGGR01000007">
    <property type="protein sequence ID" value="OGM34302.1"/>
    <property type="molecule type" value="Genomic_DNA"/>
</dbReference>
<accession>A0A1F7Z3V8</accession>
<organism evidence="2 3">
    <name type="scientific">Candidatus Woesebacteria bacterium RIFCSPHIGHO2_02_FULL_39_13</name>
    <dbReference type="NCBI Taxonomy" id="1802505"/>
    <lineage>
        <taxon>Bacteria</taxon>
        <taxon>Candidatus Woeseibacteriota</taxon>
    </lineage>
</organism>
<dbReference type="Proteomes" id="UP000177169">
    <property type="component" value="Unassembled WGS sequence"/>
</dbReference>
<proteinExistence type="predicted"/>
<evidence type="ECO:0000313" key="2">
    <source>
        <dbReference type="EMBL" id="OGM34302.1"/>
    </source>
</evidence>
<gene>
    <name evidence="2" type="ORF">A3D01_00840</name>
</gene>
<name>A0A1F7Z3V8_9BACT</name>
<dbReference type="Pfam" id="PF13083">
    <property type="entry name" value="KH_KhpA-B"/>
    <property type="match status" value="1"/>
</dbReference>
<dbReference type="STRING" id="1802505.A3D01_00840"/>
<dbReference type="GO" id="GO:0003723">
    <property type="term" value="F:RNA binding"/>
    <property type="evidence" value="ECO:0007669"/>
    <property type="project" value="UniProtKB-UniRule"/>
</dbReference>
<reference evidence="2 3" key="1">
    <citation type="journal article" date="2016" name="Nat. Commun.">
        <title>Thousands of microbial genomes shed light on interconnected biogeochemical processes in an aquifer system.</title>
        <authorList>
            <person name="Anantharaman K."/>
            <person name="Brown C.T."/>
            <person name="Hug L.A."/>
            <person name="Sharon I."/>
            <person name="Castelle C.J."/>
            <person name="Probst A.J."/>
            <person name="Thomas B.C."/>
            <person name="Singh A."/>
            <person name="Wilkins M.J."/>
            <person name="Karaoz U."/>
            <person name="Brodie E.L."/>
            <person name="Williams K.H."/>
            <person name="Hubbard S.S."/>
            <person name="Banfield J.F."/>
        </authorList>
    </citation>
    <scope>NUCLEOTIDE SEQUENCE [LARGE SCALE GENOMIC DNA]</scope>
</reference>
<keyword evidence="1" id="KW-0694">RNA-binding</keyword>
<dbReference type="AlphaFoldDB" id="A0A1F7Z3V8"/>